<name>A0ABT7MW13_9MICO</name>
<dbReference type="EMBL" id="JASXSZ010000001">
    <property type="protein sequence ID" value="MDL9978641.1"/>
    <property type="molecule type" value="Genomic_DNA"/>
</dbReference>
<gene>
    <name evidence="2" type="ORF">QSV35_04800</name>
</gene>
<accession>A0ABT7MW13</accession>
<dbReference type="Proteomes" id="UP001235064">
    <property type="component" value="Unassembled WGS sequence"/>
</dbReference>
<comment type="caution">
    <text evidence="2">The sequence shown here is derived from an EMBL/GenBank/DDBJ whole genome shotgun (WGS) entry which is preliminary data.</text>
</comment>
<protein>
    <submittedName>
        <fullName evidence="2">Uncharacterized protein</fullName>
    </submittedName>
</protein>
<evidence type="ECO:0000313" key="3">
    <source>
        <dbReference type="Proteomes" id="UP001235064"/>
    </source>
</evidence>
<dbReference type="RefSeq" id="WP_286287222.1">
    <property type="nucleotide sequence ID" value="NZ_JASXSZ010000001.1"/>
</dbReference>
<reference evidence="2 3" key="1">
    <citation type="submission" date="2023-06" db="EMBL/GenBank/DDBJ databases">
        <title>Microbacterium sp. nov., isolated from a waste landfill.</title>
        <authorList>
            <person name="Wen W."/>
        </authorList>
    </citation>
    <scope>NUCLEOTIDE SEQUENCE [LARGE SCALE GENOMIC DNA]</scope>
    <source>
        <strain evidence="2 3">ASV49</strain>
    </source>
</reference>
<evidence type="ECO:0000256" key="1">
    <source>
        <dbReference type="SAM" id="MobiDB-lite"/>
    </source>
</evidence>
<organism evidence="2 3">
    <name type="scientific">Microbacterium candidum</name>
    <dbReference type="NCBI Taxonomy" id="3041922"/>
    <lineage>
        <taxon>Bacteria</taxon>
        <taxon>Bacillati</taxon>
        <taxon>Actinomycetota</taxon>
        <taxon>Actinomycetes</taxon>
        <taxon>Micrococcales</taxon>
        <taxon>Microbacteriaceae</taxon>
        <taxon>Microbacterium</taxon>
    </lineage>
</organism>
<sequence>MPLFGRKPAEHSATGYDNWRDPHVEPATTDWERRVNAFASKSARALLSAGVPLFRSQWARDGKDTYQEAFWLVAVDGDFANRPYVKFSPGKSGGSNPPSRGQGDYVGFLRGSALLLTKSGVLCGADVEGFITPAGRVDGRCMDMLFHNVRRDTYILSGSDGWGWYNQGRWRSDPRSNLRVYGVDAHVDSIRFDSRYRRNNEPDPGYGTSAALSSFVKNGGATRWPRHFITFDY</sequence>
<proteinExistence type="predicted"/>
<keyword evidence="3" id="KW-1185">Reference proteome</keyword>
<feature type="region of interest" description="Disordered" evidence="1">
    <location>
        <begin position="1"/>
        <end position="22"/>
    </location>
</feature>
<evidence type="ECO:0000313" key="2">
    <source>
        <dbReference type="EMBL" id="MDL9978641.1"/>
    </source>
</evidence>